<evidence type="ECO:0008006" key="9">
    <source>
        <dbReference type="Google" id="ProtNLM"/>
    </source>
</evidence>
<reference evidence="7 8" key="1">
    <citation type="submission" date="2017-07" db="EMBL/GenBank/DDBJ databases">
        <title>The genome sequence of Paludifilum halophilum highlights mechanisms for microbial adaptation to high salt environemnts.</title>
        <authorList>
            <person name="Belbahri L."/>
        </authorList>
    </citation>
    <scope>NUCLEOTIDE SEQUENCE [LARGE SCALE GENOMIC DNA]</scope>
    <source>
        <strain evidence="7 8">DSM 102817</strain>
    </source>
</reference>
<dbReference type="InterPro" id="IPR013325">
    <property type="entry name" value="RNA_pol_sigma_r2"/>
</dbReference>
<sequence>MTVEEQKIIRQIQAGSRELYRVIVERYQQRVYAVALQATGHPKDAEDLAQEIFLQAYRSLSSYRYQAQFSTWLYRIAINKALDWKRRKARSPSPHPAVDVEKELATSFLPEPTLLKKEEQNRLRQMVDRLPDKYRCVVVRYYFNHDSYEIIADDLGIAKKTVETRLYRAKKLLQSIGK</sequence>
<protein>
    <recommendedName>
        <fullName evidence="9">RNA polymerase sigma factor</fullName>
    </recommendedName>
</protein>
<dbReference type="EMBL" id="NOWF01000006">
    <property type="protein sequence ID" value="OYD07523.1"/>
    <property type="molecule type" value="Genomic_DNA"/>
</dbReference>
<dbReference type="SUPFAM" id="SSF88946">
    <property type="entry name" value="Sigma2 domain of RNA polymerase sigma factors"/>
    <property type="match status" value="1"/>
</dbReference>
<dbReference type="NCBIfam" id="TIGR02937">
    <property type="entry name" value="sigma70-ECF"/>
    <property type="match status" value="1"/>
</dbReference>
<keyword evidence="3" id="KW-0731">Sigma factor</keyword>
<evidence type="ECO:0000256" key="1">
    <source>
        <dbReference type="ARBA" id="ARBA00010641"/>
    </source>
</evidence>
<dbReference type="PANTHER" id="PTHR43133:SF51">
    <property type="entry name" value="RNA POLYMERASE SIGMA FACTOR"/>
    <property type="match status" value="1"/>
</dbReference>
<keyword evidence="2" id="KW-0805">Transcription regulation</keyword>
<dbReference type="InterPro" id="IPR014284">
    <property type="entry name" value="RNA_pol_sigma-70_dom"/>
</dbReference>
<evidence type="ECO:0000256" key="4">
    <source>
        <dbReference type="ARBA" id="ARBA00023163"/>
    </source>
</evidence>
<dbReference type="InterPro" id="IPR013249">
    <property type="entry name" value="RNA_pol_sigma70_r4_t2"/>
</dbReference>
<organism evidence="7 8">
    <name type="scientific">Paludifilum halophilum</name>
    <dbReference type="NCBI Taxonomy" id="1642702"/>
    <lineage>
        <taxon>Bacteria</taxon>
        <taxon>Bacillati</taxon>
        <taxon>Bacillota</taxon>
        <taxon>Bacilli</taxon>
        <taxon>Bacillales</taxon>
        <taxon>Thermoactinomycetaceae</taxon>
        <taxon>Paludifilum</taxon>
    </lineage>
</organism>
<feature type="domain" description="RNA polymerase sigma-70 region 2" evidence="5">
    <location>
        <begin position="23"/>
        <end position="90"/>
    </location>
</feature>
<evidence type="ECO:0000313" key="7">
    <source>
        <dbReference type="EMBL" id="OYD07523.1"/>
    </source>
</evidence>
<comment type="caution">
    <text evidence="7">The sequence shown here is derived from an EMBL/GenBank/DDBJ whole genome shotgun (WGS) entry which is preliminary data.</text>
</comment>
<accession>A0A235B5F3</accession>
<evidence type="ECO:0000313" key="8">
    <source>
        <dbReference type="Proteomes" id="UP000215459"/>
    </source>
</evidence>
<name>A0A235B5F3_9BACL</name>
<evidence type="ECO:0000259" key="6">
    <source>
        <dbReference type="Pfam" id="PF08281"/>
    </source>
</evidence>
<comment type="similarity">
    <text evidence="1">Belongs to the sigma-70 factor family. ECF subfamily.</text>
</comment>
<keyword evidence="4" id="KW-0804">Transcription</keyword>
<dbReference type="Gene3D" id="1.10.10.10">
    <property type="entry name" value="Winged helix-like DNA-binding domain superfamily/Winged helix DNA-binding domain"/>
    <property type="match status" value="1"/>
</dbReference>
<proteinExistence type="inferred from homology"/>
<evidence type="ECO:0000256" key="2">
    <source>
        <dbReference type="ARBA" id="ARBA00023015"/>
    </source>
</evidence>
<feature type="domain" description="RNA polymerase sigma factor 70 region 4 type 2" evidence="6">
    <location>
        <begin position="121"/>
        <end position="173"/>
    </location>
</feature>
<dbReference type="InterPro" id="IPR013324">
    <property type="entry name" value="RNA_pol_sigma_r3/r4-like"/>
</dbReference>
<dbReference type="SUPFAM" id="SSF88659">
    <property type="entry name" value="Sigma3 and sigma4 domains of RNA polymerase sigma factors"/>
    <property type="match status" value="1"/>
</dbReference>
<dbReference type="GO" id="GO:0003677">
    <property type="term" value="F:DNA binding"/>
    <property type="evidence" value="ECO:0007669"/>
    <property type="project" value="InterPro"/>
</dbReference>
<dbReference type="InterPro" id="IPR039425">
    <property type="entry name" value="RNA_pol_sigma-70-like"/>
</dbReference>
<dbReference type="Pfam" id="PF08281">
    <property type="entry name" value="Sigma70_r4_2"/>
    <property type="match status" value="1"/>
</dbReference>
<dbReference type="InterPro" id="IPR007627">
    <property type="entry name" value="RNA_pol_sigma70_r2"/>
</dbReference>
<dbReference type="RefSeq" id="WP_094264758.1">
    <property type="nucleotide sequence ID" value="NZ_NOWF01000006.1"/>
</dbReference>
<dbReference type="PANTHER" id="PTHR43133">
    <property type="entry name" value="RNA POLYMERASE ECF-TYPE SIGMA FACTO"/>
    <property type="match status" value="1"/>
</dbReference>
<dbReference type="CDD" id="cd06171">
    <property type="entry name" value="Sigma70_r4"/>
    <property type="match status" value="1"/>
</dbReference>
<evidence type="ECO:0000256" key="3">
    <source>
        <dbReference type="ARBA" id="ARBA00023082"/>
    </source>
</evidence>
<evidence type="ECO:0000259" key="5">
    <source>
        <dbReference type="Pfam" id="PF04542"/>
    </source>
</evidence>
<dbReference type="AlphaFoldDB" id="A0A235B5F3"/>
<dbReference type="Proteomes" id="UP000215459">
    <property type="component" value="Unassembled WGS sequence"/>
</dbReference>
<dbReference type="Pfam" id="PF04542">
    <property type="entry name" value="Sigma70_r2"/>
    <property type="match status" value="1"/>
</dbReference>
<keyword evidence="8" id="KW-1185">Reference proteome</keyword>
<dbReference type="GO" id="GO:0006352">
    <property type="term" value="P:DNA-templated transcription initiation"/>
    <property type="evidence" value="ECO:0007669"/>
    <property type="project" value="InterPro"/>
</dbReference>
<dbReference type="Gene3D" id="1.10.1740.10">
    <property type="match status" value="1"/>
</dbReference>
<dbReference type="OrthoDB" id="9784984at2"/>
<gene>
    <name evidence="7" type="ORF">CHM34_11555</name>
</gene>
<dbReference type="InterPro" id="IPR036388">
    <property type="entry name" value="WH-like_DNA-bd_sf"/>
</dbReference>
<dbReference type="GO" id="GO:0016987">
    <property type="term" value="F:sigma factor activity"/>
    <property type="evidence" value="ECO:0007669"/>
    <property type="project" value="UniProtKB-KW"/>
</dbReference>